<feature type="transmembrane region" description="Helical" evidence="2">
    <location>
        <begin position="48"/>
        <end position="64"/>
    </location>
</feature>
<evidence type="ECO:0000313" key="4">
    <source>
        <dbReference type="Proteomes" id="UP000192578"/>
    </source>
</evidence>
<sequence>MSTWRSLGIPLRKRARKYLVLALLTVSVAVFCLPLTVFFGLVVWIPGFWVPEVFVVGTLLLLLPSRAGSDLFTLTFGEAAASVRFNLFEDPSVDPVRRPFRQLSSKILPSTQFEDPSVDSVRRPFRRLSSKILPSTQFEDPSVDPVRRSFRRPSSKILPSTQFEDPSVDPVRRPFREPL</sequence>
<evidence type="ECO:0000256" key="2">
    <source>
        <dbReference type="SAM" id="Phobius"/>
    </source>
</evidence>
<keyword evidence="2" id="KW-0472">Membrane</keyword>
<organism evidence="3 4">
    <name type="scientific">Hypsibius exemplaris</name>
    <name type="common">Freshwater tardigrade</name>
    <dbReference type="NCBI Taxonomy" id="2072580"/>
    <lineage>
        <taxon>Eukaryota</taxon>
        <taxon>Metazoa</taxon>
        <taxon>Ecdysozoa</taxon>
        <taxon>Tardigrada</taxon>
        <taxon>Eutardigrada</taxon>
        <taxon>Parachela</taxon>
        <taxon>Hypsibioidea</taxon>
        <taxon>Hypsibiidae</taxon>
        <taxon>Hypsibius</taxon>
    </lineage>
</organism>
<keyword evidence="2" id="KW-0812">Transmembrane</keyword>
<evidence type="ECO:0008006" key="5">
    <source>
        <dbReference type="Google" id="ProtNLM"/>
    </source>
</evidence>
<comment type="caution">
    <text evidence="3">The sequence shown here is derived from an EMBL/GenBank/DDBJ whole genome shotgun (WGS) entry which is preliminary data.</text>
</comment>
<dbReference type="Proteomes" id="UP000192578">
    <property type="component" value="Unassembled WGS sequence"/>
</dbReference>
<feature type="region of interest" description="Disordered" evidence="1">
    <location>
        <begin position="136"/>
        <end position="179"/>
    </location>
</feature>
<feature type="compositionally biased region" description="Basic and acidic residues" evidence="1">
    <location>
        <begin position="170"/>
        <end position="179"/>
    </location>
</feature>
<keyword evidence="2" id="KW-1133">Transmembrane helix</keyword>
<feature type="transmembrane region" description="Helical" evidence="2">
    <location>
        <begin position="20"/>
        <end position="42"/>
    </location>
</feature>
<evidence type="ECO:0000313" key="3">
    <source>
        <dbReference type="EMBL" id="OQV17958.1"/>
    </source>
</evidence>
<gene>
    <name evidence="3" type="ORF">BV898_07901</name>
</gene>
<keyword evidence="4" id="KW-1185">Reference proteome</keyword>
<proteinExistence type="predicted"/>
<reference evidence="4" key="1">
    <citation type="submission" date="2017-01" db="EMBL/GenBank/DDBJ databases">
        <title>Comparative genomics of anhydrobiosis in the tardigrade Hypsibius dujardini.</title>
        <authorList>
            <person name="Yoshida Y."/>
            <person name="Koutsovoulos G."/>
            <person name="Laetsch D."/>
            <person name="Stevens L."/>
            <person name="Kumar S."/>
            <person name="Horikawa D."/>
            <person name="Ishino K."/>
            <person name="Komine S."/>
            <person name="Tomita M."/>
            <person name="Blaxter M."/>
            <person name="Arakawa K."/>
        </authorList>
    </citation>
    <scope>NUCLEOTIDE SEQUENCE [LARGE SCALE GENOMIC DNA]</scope>
    <source>
        <strain evidence="4">Z151</strain>
    </source>
</reference>
<protein>
    <recommendedName>
        <fullName evidence="5">Transmembrane protein</fullName>
    </recommendedName>
</protein>
<accession>A0A1W0WRX7</accession>
<dbReference type="OrthoDB" id="442947at2759"/>
<name>A0A1W0WRX7_HYPEX</name>
<dbReference type="AlphaFoldDB" id="A0A1W0WRX7"/>
<evidence type="ECO:0000256" key="1">
    <source>
        <dbReference type="SAM" id="MobiDB-lite"/>
    </source>
</evidence>
<dbReference type="EMBL" id="MTYJ01000054">
    <property type="protein sequence ID" value="OQV17958.1"/>
    <property type="molecule type" value="Genomic_DNA"/>
</dbReference>